<dbReference type="PANTHER" id="PTHR47326">
    <property type="entry name" value="TRANSPOSABLE ELEMENT TC3 TRANSPOSASE-LIKE PROTEIN"/>
    <property type="match status" value="1"/>
</dbReference>
<sequence length="124" mass="14422">MLHEIGNDERFLQKIMFCDEVTFHVCGHVYSQIVRIWGAENPHASVECERSTPKVNVGCDLMHDNVISPFLFVELIVMSNNYLNMLELLAVPQFPESVIFQHDDAPPHHAIIYREFLDEAFHQR</sequence>
<accession>A0A8X6QGF9</accession>
<name>A0A8X6QGF9_NEPPI</name>
<evidence type="ECO:0000313" key="1">
    <source>
        <dbReference type="EMBL" id="GFU25435.1"/>
    </source>
</evidence>
<evidence type="ECO:0000313" key="2">
    <source>
        <dbReference type="Proteomes" id="UP000887013"/>
    </source>
</evidence>
<evidence type="ECO:0008006" key="3">
    <source>
        <dbReference type="Google" id="ProtNLM"/>
    </source>
</evidence>
<dbReference type="InterPro" id="IPR036397">
    <property type="entry name" value="RNaseH_sf"/>
</dbReference>
<dbReference type="Gene3D" id="3.30.420.10">
    <property type="entry name" value="Ribonuclease H-like superfamily/Ribonuclease H"/>
    <property type="match status" value="1"/>
</dbReference>
<dbReference type="EMBL" id="BMAW01128431">
    <property type="protein sequence ID" value="GFU25435.1"/>
    <property type="molecule type" value="Genomic_DNA"/>
</dbReference>
<dbReference type="OrthoDB" id="6426896at2759"/>
<reference evidence="1" key="1">
    <citation type="submission" date="2020-08" db="EMBL/GenBank/DDBJ databases">
        <title>Multicomponent nature underlies the extraordinary mechanical properties of spider dragline silk.</title>
        <authorList>
            <person name="Kono N."/>
            <person name="Nakamura H."/>
            <person name="Mori M."/>
            <person name="Yoshida Y."/>
            <person name="Ohtoshi R."/>
            <person name="Malay A.D."/>
            <person name="Moran D.A.P."/>
            <person name="Tomita M."/>
            <person name="Numata K."/>
            <person name="Arakawa K."/>
        </authorList>
    </citation>
    <scope>NUCLEOTIDE SEQUENCE</scope>
</reference>
<dbReference type="AlphaFoldDB" id="A0A8X6QGF9"/>
<comment type="caution">
    <text evidence="1">The sequence shown here is derived from an EMBL/GenBank/DDBJ whole genome shotgun (WGS) entry which is preliminary data.</text>
</comment>
<keyword evidence="2" id="KW-1185">Reference proteome</keyword>
<dbReference type="GO" id="GO:0003676">
    <property type="term" value="F:nucleic acid binding"/>
    <property type="evidence" value="ECO:0007669"/>
    <property type="project" value="InterPro"/>
</dbReference>
<organism evidence="1 2">
    <name type="scientific">Nephila pilipes</name>
    <name type="common">Giant wood spider</name>
    <name type="synonym">Nephila maculata</name>
    <dbReference type="NCBI Taxonomy" id="299642"/>
    <lineage>
        <taxon>Eukaryota</taxon>
        <taxon>Metazoa</taxon>
        <taxon>Ecdysozoa</taxon>
        <taxon>Arthropoda</taxon>
        <taxon>Chelicerata</taxon>
        <taxon>Arachnida</taxon>
        <taxon>Araneae</taxon>
        <taxon>Araneomorphae</taxon>
        <taxon>Entelegynae</taxon>
        <taxon>Araneoidea</taxon>
        <taxon>Nephilidae</taxon>
        <taxon>Nephila</taxon>
    </lineage>
</organism>
<proteinExistence type="predicted"/>
<gene>
    <name evidence="1" type="primary">AVEN_21028_1</name>
    <name evidence="1" type="ORF">NPIL_170651</name>
</gene>
<dbReference type="Proteomes" id="UP000887013">
    <property type="component" value="Unassembled WGS sequence"/>
</dbReference>
<dbReference type="PANTHER" id="PTHR47326:SF1">
    <property type="entry name" value="HTH PSQ-TYPE DOMAIN-CONTAINING PROTEIN"/>
    <property type="match status" value="1"/>
</dbReference>
<protein>
    <recommendedName>
        <fullName evidence="3">Tc1-like transposase DDE domain-containing protein</fullName>
    </recommendedName>
</protein>